<dbReference type="InterPro" id="IPR009327">
    <property type="entry name" value="Cupin_DUF985"/>
</dbReference>
<evidence type="ECO:0000313" key="2">
    <source>
        <dbReference type="EMBL" id="RXK62123.1"/>
    </source>
</evidence>
<protein>
    <submittedName>
        <fullName evidence="2">Cupin domain-containing protein</fullName>
    </submittedName>
</protein>
<gene>
    <name evidence="2" type="ORF">ESA94_03665</name>
</gene>
<dbReference type="InterPro" id="IPR011051">
    <property type="entry name" value="RmlC_Cupin_sf"/>
</dbReference>
<evidence type="ECO:0000259" key="1">
    <source>
        <dbReference type="Pfam" id="PF06172"/>
    </source>
</evidence>
<proteinExistence type="predicted"/>
<sequence length="167" mass="19294">MHSRVQQYVQQLQLHPHPEGGFYKQTYASSEQVAANALPERFAASRRFSTAIYFLLSGTDFSAFHRIKSDELWHFYEGEGLEIYVIHPNGEGELLKLGNKLNEGFSFQQLVKAGCWFASKTVDENSYALVGCTVSPGFDFDDFEMAKREELLNEYPQHKEWIERLCR</sequence>
<dbReference type="RefSeq" id="WP_129129494.1">
    <property type="nucleotide sequence ID" value="NZ_SDHW01000001.1"/>
</dbReference>
<reference evidence="2 3" key="1">
    <citation type="submission" date="2019-01" db="EMBL/GenBank/DDBJ databases">
        <title>Lacibacter sp. strain TTM-7.</title>
        <authorList>
            <person name="Chen W.-M."/>
        </authorList>
    </citation>
    <scope>NUCLEOTIDE SEQUENCE [LARGE SCALE GENOMIC DNA]</scope>
    <source>
        <strain evidence="2 3">TTM-7</strain>
    </source>
</reference>
<dbReference type="InterPro" id="IPR014710">
    <property type="entry name" value="RmlC-like_jellyroll"/>
</dbReference>
<evidence type="ECO:0000313" key="3">
    <source>
        <dbReference type="Proteomes" id="UP000290204"/>
    </source>
</evidence>
<dbReference type="OrthoDB" id="9798288at2"/>
<dbReference type="Proteomes" id="UP000290204">
    <property type="component" value="Unassembled WGS sequence"/>
</dbReference>
<feature type="domain" description="DUF985" evidence="1">
    <location>
        <begin position="6"/>
        <end position="146"/>
    </location>
</feature>
<dbReference type="PANTHER" id="PTHR33387">
    <property type="entry name" value="RMLC-LIKE JELLY ROLL FOLD PROTEIN"/>
    <property type="match status" value="1"/>
</dbReference>
<dbReference type="Pfam" id="PF06172">
    <property type="entry name" value="Cupin_5"/>
    <property type="match status" value="1"/>
</dbReference>
<dbReference type="EMBL" id="SDHW01000001">
    <property type="protein sequence ID" value="RXK62123.1"/>
    <property type="molecule type" value="Genomic_DNA"/>
</dbReference>
<accession>A0A4Q1CM75</accession>
<comment type="caution">
    <text evidence="2">The sequence shown here is derived from an EMBL/GenBank/DDBJ whole genome shotgun (WGS) entry which is preliminary data.</text>
</comment>
<dbReference type="SUPFAM" id="SSF51182">
    <property type="entry name" value="RmlC-like cupins"/>
    <property type="match status" value="1"/>
</dbReference>
<dbReference type="AlphaFoldDB" id="A0A4Q1CM75"/>
<organism evidence="2 3">
    <name type="scientific">Lacibacter luteus</name>
    <dbReference type="NCBI Taxonomy" id="2508719"/>
    <lineage>
        <taxon>Bacteria</taxon>
        <taxon>Pseudomonadati</taxon>
        <taxon>Bacteroidota</taxon>
        <taxon>Chitinophagia</taxon>
        <taxon>Chitinophagales</taxon>
        <taxon>Chitinophagaceae</taxon>
        <taxon>Lacibacter</taxon>
    </lineage>
</organism>
<dbReference type="InterPro" id="IPR039935">
    <property type="entry name" value="YML079W-like"/>
</dbReference>
<dbReference type="CDD" id="cd06121">
    <property type="entry name" value="cupin_YML079wp"/>
    <property type="match status" value="1"/>
</dbReference>
<dbReference type="Gene3D" id="2.60.120.10">
    <property type="entry name" value="Jelly Rolls"/>
    <property type="match status" value="1"/>
</dbReference>
<name>A0A4Q1CM75_9BACT</name>
<keyword evidence="3" id="KW-1185">Reference proteome</keyword>
<dbReference type="PANTHER" id="PTHR33387:SF3">
    <property type="entry name" value="DUF985 DOMAIN-CONTAINING PROTEIN"/>
    <property type="match status" value="1"/>
</dbReference>